<dbReference type="InterPro" id="IPR013321">
    <property type="entry name" value="Arc_rbn_hlx_hlx"/>
</dbReference>
<dbReference type="EMBL" id="JAVRHY010000002">
    <property type="protein sequence ID" value="MDT0617517.1"/>
    <property type="molecule type" value="Genomic_DNA"/>
</dbReference>
<sequence>MVRTIISLDPEEKKWLDQQAQRSGRTMTAVVREALSQYREREIRRGQPSQAELLIRTQGLWTRGDGLEWQEQWRGEWTER</sequence>
<evidence type="ECO:0000313" key="3">
    <source>
        <dbReference type="Proteomes" id="UP001259982"/>
    </source>
</evidence>
<dbReference type="Proteomes" id="UP001259982">
    <property type="component" value="Unassembled WGS sequence"/>
</dbReference>
<gene>
    <name evidence="2" type="ORF">RM531_03450</name>
</gene>
<comment type="caution">
    <text evidence="2">The sequence shown here is derived from an EMBL/GenBank/DDBJ whole genome shotgun (WGS) entry which is preliminary data.</text>
</comment>
<name>A0ABU3B4Y5_9GAMM</name>
<dbReference type="RefSeq" id="WP_311657328.1">
    <property type="nucleotide sequence ID" value="NZ_JAVRHY010000002.1"/>
</dbReference>
<protein>
    <submittedName>
        <fullName evidence="2">Ribbon-helix-helix protein, CopG family</fullName>
    </submittedName>
</protein>
<dbReference type="InterPro" id="IPR002145">
    <property type="entry name" value="CopG"/>
</dbReference>
<keyword evidence="3" id="KW-1185">Reference proteome</keyword>
<evidence type="ECO:0000313" key="2">
    <source>
        <dbReference type="EMBL" id="MDT0617517.1"/>
    </source>
</evidence>
<organism evidence="2 3">
    <name type="scientific">Spectribacter acetivorans</name>
    <dbReference type="NCBI Taxonomy" id="3075603"/>
    <lineage>
        <taxon>Bacteria</taxon>
        <taxon>Pseudomonadati</taxon>
        <taxon>Pseudomonadota</taxon>
        <taxon>Gammaproteobacteria</taxon>
        <taxon>Salinisphaerales</taxon>
        <taxon>Salinisphaeraceae</taxon>
        <taxon>Spectribacter</taxon>
    </lineage>
</organism>
<feature type="domain" description="Ribbon-helix-helix protein CopG" evidence="1">
    <location>
        <begin position="2"/>
        <end position="42"/>
    </location>
</feature>
<dbReference type="Pfam" id="PF01402">
    <property type="entry name" value="RHH_1"/>
    <property type="match status" value="1"/>
</dbReference>
<evidence type="ECO:0000259" key="1">
    <source>
        <dbReference type="Pfam" id="PF01402"/>
    </source>
</evidence>
<proteinExistence type="predicted"/>
<reference evidence="2 3" key="1">
    <citation type="submission" date="2023-09" db="EMBL/GenBank/DDBJ databases">
        <authorList>
            <person name="Rey-Velasco X."/>
        </authorList>
    </citation>
    <scope>NUCLEOTIDE SEQUENCE [LARGE SCALE GENOMIC DNA]</scope>
    <source>
        <strain evidence="2 3">P385</strain>
    </source>
</reference>
<dbReference type="Gene3D" id="1.10.1220.10">
    <property type="entry name" value="Met repressor-like"/>
    <property type="match status" value="1"/>
</dbReference>
<dbReference type="SUPFAM" id="SSF47598">
    <property type="entry name" value="Ribbon-helix-helix"/>
    <property type="match status" value="1"/>
</dbReference>
<accession>A0ABU3B4Y5</accession>
<dbReference type="InterPro" id="IPR010985">
    <property type="entry name" value="Ribbon_hlx_hlx"/>
</dbReference>